<dbReference type="EMBL" id="KL584834">
    <property type="protein sequence ID" value="KEQ62610.1"/>
    <property type="molecule type" value="Genomic_DNA"/>
</dbReference>
<evidence type="ECO:0000313" key="3">
    <source>
        <dbReference type="Proteomes" id="UP000030672"/>
    </source>
</evidence>
<dbReference type="RefSeq" id="XP_040879633.1">
    <property type="nucleotide sequence ID" value="XM_041024752.1"/>
</dbReference>
<sequence length="255" mass="30014">MSSILAKVGLTASASFVFSRCCSSIAPFELLARCFHSSQSWYTPYNDRAAKNAKAREKYANDPEYRKKKIQQATERNRQRYINDPAYREYLRQATTRLRARNRPEHVQKFLNDAEYRNSLRRERLRSSASTQKTHVNFKENVNNCHQRDLLFHWVLNAKWRRRLVWETHEPLVSEEREGTPGRLWWRRKKVGEKSAGNTDEQSSEQMLNCHSCFCDMDWEKALPLGYRGHVFGSGKRLKQPDWDNYPPPSPSSSP</sequence>
<dbReference type="AlphaFoldDB" id="A0A074VPI2"/>
<evidence type="ECO:0000313" key="2">
    <source>
        <dbReference type="EMBL" id="KEQ62610.1"/>
    </source>
</evidence>
<keyword evidence="3" id="KW-1185">Reference proteome</keyword>
<dbReference type="Proteomes" id="UP000030672">
    <property type="component" value="Unassembled WGS sequence"/>
</dbReference>
<feature type="compositionally biased region" description="Pro residues" evidence="1">
    <location>
        <begin position="246"/>
        <end position="255"/>
    </location>
</feature>
<organism evidence="2 3">
    <name type="scientific">Aureobasidium melanogenum (strain CBS 110374)</name>
    <name type="common">Aureobasidium pullulans var. melanogenum</name>
    <dbReference type="NCBI Taxonomy" id="1043003"/>
    <lineage>
        <taxon>Eukaryota</taxon>
        <taxon>Fungi</taxon>
        <taxon>Dikarya</taxon>
        <taxon>Ascomycota</taxon>
        <taxon>Pezizomycotina</taxon>
        <taxon>Dothideomycetes</taxon>
        <taxon>Dothideomycetidae</taxon>
        <taxon>Dothideales</taxon>
        <taxon>Saccotheciaceae</taxon>
        <taxon>Aureobasidium</taxon>
    </lineage>
</organism>
<feature type="region of interest" description="Disordered" evidence="1">
    <location>
        <begin position="235"/>
        <end position="255"/>
    </location>
</feature>
<dbReference type="GeneID" id="63918125"/>
<protein>
    <submittedName>
        <fullName evidence="2">Uncharacterized protein</fullName>
    </submittedName>
</protein>
<gene>
    <name evidence="2" type="ORF">M437DRAFT_66466</name>
</gene>
<dbReference type="HOGENOM" id="CLU_1089819_0_0_1"/>
<proteinExistence type="predicted"/>
<accession>A0A074VPI2</accession>
<reference evidence="2 3" key="1">
    <citation type="journal article" date="2014" name="BMC Genomics">
        <title>Genome sequencing of four Aureobasidium pullulans varieties: biotechnological potential, stress tolerance, and description of new species.</title>
        <authorList>
            <person name="Gostin Ar C."/>
            <person name="Ohm R.A."/>
            <person name="Kogej T."/>
            <person name="Sonjak S."/>
            <person name="Turk M."/>
            <person name="Zajc J."/>
            <person name="Zalar P."/>
            <person name="Grube M."/>
            <person name="Sun H."/>
            <person name="Han J."/>
            <person name="Sharma A."/>
            <person name="Chiniquy J."/>
            <person name="Ngan C.Y."/>
            <person name="Lipzen A."/>
            <person name="Barry K."/>
            <person name="Grigoriev I.V."/>
            <person name="Gunde-Cimerman N."/>
        </authorList>
    </citation>
    <scope>NUCLEOTIDE SEQUENCE [LARGE SCALE GENOMIC DNA]</scope>
    <source>
        <strain evidence="2 3">CBS 110374</strain>
    </source>
</reference>
<evidence type="ECO:0000256" key="1">
    <source>
        <dbReference type="SAM" id="MobiDB-lite"/>
    </source>
</evidence>
<name>A0A074VPI2_AURM1</name>